<feature type="region of interest" description="Disordered" evidence="1">
    <location>
        <begin position="126"/>
        <end position="162"/>
    </location>
</feature>
<protein>
    <submittedName>
        <fullName evidence="2">Uncharacterized protein</fullName>
    </submittedName>
</protein>
<evidence type="ECO:0000256" key="1">
    <source>
        <dbReference type="SAM" id="MobiDB-lite"/>
    </source>
</evidence>
<feature type="compositionally biased region" description="Polar residues" evidence="1">
    <location>
        <begin position="136"/>
        <end position="145"/>
    </location>
</feature>
<dbReference type="AlphaFoldDB" id="E9GHF7"/>
<reference evidence="2 3" key="1">
    <citation type="journal article" date="2011" name="Science">
        <title>The ecoresponsive genome of Daphnia pulex.</title>
        <authorList>
            <person name="Colbourne J.K."/>
            <person name="Pfrender M.E."/>
            <person name="Gilbert D."/>
            <person name="Thomas W.K."/>
            <person name="Tucker A."/>
            <person name="Oakley T.H."/>
            <person name="Tokishita S."/>
            <person name="Aerts A."/>
            <person name="Arnold G.J."/>
            <person name="Basu M.K."/>
            <person name="Bauer D.J."/>
            <person name="Caceres C.E."/>
            <person name="Carmel L."/>
            <person name="Casola C."/>
            <person name="Choi J.H."/>
            <person name="Detter J.C."/>
            <person name="Dong Q."/>
            <person name="Dusheyko S."/>
            <person name="Eads B.D."/>
            <person name="Frohlich T."/>
            <person name="Geiler-Samerotte K.A."/>
            <person name="Gerlach D."/>
            <person name="Hatcher P."/>
            <person name="Jogdeo S."/>
            <person name="Krijgsveld J."/>
            <person name="Kriventseva E.V."/>
            <person name="Kultz D."/>
            <person name="Laforsch C."/>
            <person name="Lindquist E."/>
            <person name="Lopez J."/>
            <person name="Manak J.R."/>
            <person name="Muller J."/>
            <person name="Pangilinan J."/>
            <person name="Patwardhan R.P."/>
            <person name="Pitluck S."/>
            <person name="Pritham E.J."/>
            <person name="Rechtsteiner A."/>
            <person name="Rho M."/>
            <person name="Rogozin I.B."/>
            <person name="Sakarya O."/>
            <person name="Salamov A."/>
            <person name="Schaack S."/>
            <person name="Shapiro H."/>
            <person name="Shiga Y."/>
            <person name="Skalitzky C."/>
            <person name="Smith Z."/>
            <person name="Souvorov A."/>
            <person name="Sung W."/>
            <person name="Tang Z."/>
            <person name="Tsuchiya D."/>
            <person name="Tu H."/>
            <person name="Vos H."/>
            <person name="Wang M."/>
            <person name="Wolf Y.I."/>
            <person name="Yamagata H."/>
            <person name="Yamada T."/>
            <person name="Ye Y."/>
            <person name="Shaw J.R."/>
            <person name="Andrews J."/>
            <person name="Crease T.J."/>
            <person name="Tang H."/>
            <person name="Lucas S.M."/>
            <person name="Robertson H.M."/>
            <person name="Bork P."/>
            <person name="Koonin E.V."/>
            <person name="Zdobnov E.M."/>
            <person name="Grigoriev I.V."/>
            <person name="Lynch M."/>
            <person name="Boore J.L."/>
        </authorList>
    </citation>
    <scope>NUCLEOTIDE SEQUENCE [LARGE SCALE GENOMIC DNA]</scope>
</reference>
<proteinExistence type="predicted"/>
<evidence type="ECO:0000313" key="2">
    <source>
        <dbReference type="EMBL" id="EFX81187.1"/>
    </source>
</evidence>
<dbReference type="EMBL" id="GL732544">
    <property type="protein sequence ID" value="EFX81187.1"/>
    <property type="molecule type" value="Genomic_DNA"/>
</dbReference>
<dbReference type="InParanoid" id="E9GHF7"/>
<dbReference type="HOGENOM" id="CLU_925188_0_0_1"/>
<evidence type="ECO:0000313" key="3">
    <source>
        <dbReference type="Proteomes" id="UP000000305"/>
    </source>
</evidence>
<name>E9GHF7_DAPPU</name>
<gene>
    <name evidence="2" type="ORF">DAPPUDRAFT_102762</name>
</gene>
<organism evidence="2 3">
    <name type="scientific">Daphnia pulex</name>
    <name type="common">Water flea</name>
    <dbReference type="NCBI Taxonomy" id="6669"/>
    <lineage>
        <taxon>Eukaryota</taxon>
        <taxon>Metazoa</taxon>
        <taxon>Ecdysozoa</taxon>
        <taxon>Arthropoda</taxon>
        <taxon>Crustacea</taxon>
        <taxon>Branchiopoda</taxon>
        <taxon>Diplostraca</taxon>
        <taxon>Cladocera</taxon>
        <taxon>Anomopoda</taxon>
        <taxon>Daphniidae</taxon>
        <taxon>Daphnia</taxon>
    </lineage>
</organism>
<sequence>MTHKELQKMLLKSKDNELFYTYKSWEDDTLVPYLEKKVITAPLSSVKDSWTSSSEEPCEDPPGIFRMACLGWRSQLVVGAKFGRSAVKGRGDYPTGNLPKCTQRTVQGRCWQGRSIEQPGVEAEIHNTGRPWRSPTICSRSNGTAEDSKQLKLEDVPDQNPLPLDLRAKPLDFRASHLLSLASQPNKSSGNAPSLVADLPPAQVFFRPWEKPTVVDDDLEESDLISKVNSGTSRKRRTRNNNHDVPLTVIYQRVCTLNTLRNASPVIRQDIQGVTFYKEMDRYLLTCDELDVLGFPRPDAN</sequence>
<accession>E9GHF7</accession>
<dbReference type="KEGG" id="dpx:DAPPUDRAFT_102762"/>
<feature type="compositionally biased region" description="Basic and acidic residues" evidence="1">
    <location>
        <begin position="146"/>
        <end position="155"/>
    </location>
</feature>
<keyword evidence="3" id="KW-1185">Reference proteome</keyword>
<dbReference type="Proteomes" id="UP000000305">
    <property type="component" value="Unassembled WGS sequence"/>
</dbReference>